<dbReference type="Proteomes" id="UP001056120">
    <property type="component" value="Linkage Group LG16"/>
</dbReference>
<reference evidence="1 2" key="2">
    <citation type="journal article" date="2022" name="Mol. Ecol. Resour.">
        <title>The genomes of chicory, endive, great burdock and yacon provide insights into Asteraceae paleo-polyploidization history and plant inulin production.</title>
        <authorList>
            <person name="Fan W."/>
            <person name="Wang S."/>
            <person name="Wang H."/>
            <person name="Wang A."/>
            <person name="Jiang F."/>
            <person name="Liu H."/>
            <person name="Zhao H."/>
            <person name="Xu D."/>
            <person name="Zhang Y."/>
        </authorList>
    </citation>
    <scope>NUCLEOTIDE SEQUENCE [LARGE SCALE GENOMIC DNA]</scope>
    <source>
        <strain evidence="2">cv. Yunnan</strain>
        <tissue evidence="1">Leaves</tissue>
    </source>
</reference>
<evidence type="ECO:0000313" key="1">
    <source>
        <dbReference type="EMBL" id="KAI3774601.1"/>
    </source>
</evidence>
<reference evidence="2" key="1">
    <citation type="journal article" date="2022" name="Mol. Ecol. Resour.">
        <title>The genomes of chicory, endive, great burdock and yacon provide insights into Asteraceae palaeo-polyploidization history and plant inulin production.</title>
        <authorList>
            <person name="Fan W."/>
            <person name="Wang S."/>
            <person name="Wang H."/>
            <person name="Wang A."/>
            <person name="Jiang F."/>
            <person name="Liu H."/>
            <person name="Zhao H."/>
            <person name="Xu D."/>
            <person name="Zhang Y."/>
        </authorList>
    </citation>
    <scope>NUCLEOTIDE SEQUENCE [LARGE SCALE GENOMIC DNA]</scope>
    <source>
        <strain evidence="2">cv. Yunnan</strain>
    </source>
</reference>
<evidence type="ECO:0000313" key="2">
    <source>
        <dbReference type="Proteomes" id="UP001056120"/>
    </source>
</evidence>
<organism evidence="1 2">
    <name type="scientific">Smallanthus sonchifolius</name>
    <dbReference type="NCBI Taxonomy" id="185202"/>
    <lineage>
        <taxon>Eukaryota</taxon>
        <taxon>Viridiplantae</taxon>
        <taxon>Streptophyta</taxon>
        <taxon>Embryophyta</taxon>
        <taxon>Tracheophyta</taxon>
        <taxon>Spermatophyta</taxon>
        <taxon>Magnoliopsida</taxon>
        <taxon>eudicotyledons</taxon>
        <taxon>Gunneridae</taxon>
        <taxon>Pentapetalae</taxon>
        <taxon>asterids</taxon>
        <taxon>campanulids</taxon>
        <taxon>Asterales</taxon>
        <taxon>Asteraceae</taxon>
        <taxon>Asteroideae</taxon>
        <taxon>Heliantheae alliance</taxon>
        <taxon>Millerieae</taxon>
        <taxon>Smallanthus</taxon>
    </lineage>
</organism>
<name>A0ACB9FUU7_9ASTR</name>
<protein>
    <submittedName>
        <fullName evidence="1">Uncharacterized protein</fullName>
    </submittedName>
</protein>
<sequence length="109" mass="12382">MEIKIRSTQFIKPSKPTPENLRHFKLSLLDQLAPSSYITPIFYYKTCAHEVDISDICGQQVNSLSEVLNLYYPLAGRVTEDGLEVDCNDQGIKYLVTQFGLLNIKELSL</sequence>
<gene>
    <name evidence="1" type="ORF">L1987_49160</name>
</gene>
<accession>A0ACB9FUU7</accession>
<comment type="caution">
    <text evidence="1">The sequence shown here is derived from an EMBL/GenBank/DDBJ whole genome shotgun (WGS) entry which is preliminary data.</text>
</comment>
<dbReference type="EMBL" id="CM042033">
    <property type="protein sequence ID" value="KAI3774601.1"/>
    <property type="molecule type" value="Genomic_DNA"/>
</dbReference>
<proteinExistence type="predicted"/>
<keyword evidence="2" id="KW-1185">Reference proteome</keyword>